<gene>
    <name evidence="2" type="ORF">F9817_16190</name>
</gene>
<feature type="domain" description="TniQ" evidence="1">
    <location>
        <begin position="6"/>
        <end position="156"/>
    </location>
</feature>
<accession>A0A7X4LMX9</accession>
<name>A0A7X4LMX9_9VIBR</name>
<protein>
    <recommendedName>
        <fullName evidence="1">TniQ domain-containing protein</fullName>
    </recommendedName>
</protein>
<organism evidence="2 3">
    <name type="scientific">Vibrio eleionomae</name>
    <dbReference type="NCBI Taxonomy" id="2653505"/>
    <lineage>
        <taxon>Bacteria</taxon>
        <taxon>Pseudomonadati</taxon>
        <taxon>Pseudomonadota</taxon>
        <taxon>Gammaproteobacteria</taxon>
        <taxon>Vibrionales</taxon>
        <taxon>Vibrionaceae</taxon>
        <taxon>Vibrio</taxon>
    </lineage>
</organism>
<dbReference type="Pfam" id="PF06527">
    <property type="entry name" value="TniQ"/>
    <property type="match status" value="1"/>
</dbReference>
<dbReference type="RefSeq" id="WP_161157201.1">
    <property type="nucleotide sequence ID" value="NZ_WEKT01000035.1"/>
</dbReference>
<dbReference type="Proteomes" id="UP000462621">
    <property type="component" value="Unassembled WGS sequence"/>
</dbReference>
<dbReference type="EMBL" id="WEKT01000035">
    <property type="protein sequence ID" value="MZI94721.1"/>
    <property type="molecule type" value="Genomic_DNA"/>
</dbReference>
<dbReference type="AlphaFoldDB" id="A0A7X4LMX9"/>
<evidence type="ECO:0000313" key="3">
    <source>
        <dbReference type="Proteomes" id="UP000462621"/>
    </source>
</evidence>
<comment type="caution">
    <text evidence="2">The sequence shown here is derived from an EMBL/GenBank/DDBJ whole genome shotgun (WGS) entry which is preliminary data.</text>
</comment>
<proteinExistence type="predicted"/>
<reference evidence="2 3" key="1">
    <citation type="submission" date="2019-10" db="EMBL/GenBank/DDBJ databases">
        <title>Vibrio sp. nov. isolated from a shrimp pond.</title>
        <authorList>
            <person name="Gomez-Gil B."/>
            <person name="Enciso-Ibarra J."/>
            <person name="Enciso-Ibarra K."/>
            <person name="Bolan-Mejia C."/>
        </authorList>
    </citation>
    <scope>NUCLEOTIDE SEQUENCE [LARGE SCALE GENOMIC DNA]</scope>
    <source>
        <strain evidence="2 3">CAIM 722</strain>
    </source>
</reference>
<evidence type="ECO:0000259" key="1">
    <source>
        <dbReference type="Pfam" id="PF06527"/>
    </source>
</evidence>
<sequence length="403" mass="46569">MDTEIELYSDESLESFLLRLSKYRGYERFAHFAEDIWHNTLLQHDATPGAFPFELSRINLFKAQTTSQMRVRVLLDLEKQLSLDNFAILRLALANSKVLFSPEQKALHRAGIDYPYVFLRKNSTPICPECLKKAPYIRQLWHFMPYQVCHKHQCKLVHRCPQCGKTISYQQSELIESCECGYRFTACEVEKPEQSSLIVAQWLAGSQVSPLGLLSHELSPSSRCGFLLWYVNRFGDTQDISFDDFVDCCETWPQRLNEDLDSIVHKADLIRTLPWNKAYFREVFGELLKECCCLPYRELSKNPVLLAIVHYFTSLVSHYPRSKSSNIADVLVSPLEAAALLSCTSEEVIRCYQFGELKAQIKPKLHSKLENHQSVFTLRSIIEFKLAKMTSEEDGTVNFLPEW</sequence>
<keyword evidence="3" id="KW-1185">Reference proteome</keyword>
<dbReference type="InterPro" id="IPR009492">
    <property type="entry name" value="TniQ"/>
</dbReference>
<evidence type="ECO:0000313" key="2">
    <source>
        <dbReference type="EMBL" id="MZI94721.1"/>
    </source>
</evidence>